<dbReference type="OMA" id="YQPRQTM"/>
<dbReference type="GO" id="GO:0006154">
    <property type="term" value="P:adenosine catabolic process"/>
    <property type="evidence" value="ECO:0007669"/>
    <property type="project" value="TreeGrafter"/>
</dbReference>
<accession>A0A084QVE6</accession>
<comment type="subcellular location">
    <subcellularLocation>
        <location evidence="2">Secreted</location>
    </subcellularLocation>
</comment>
<keyword evidence="6" id="KW-0479">Metal-binding</keyword>
<gene>
    <name evidence="12" type="ORF">S40285_05937</name>
</gene>
<sequence length="623" mass="70656">MGQICSGLHLHNHASPRRRPEPRTHSHAMASLSQGHARDVAAARRIVAVLDANANASDAGAGAKLDAAVPSAHINLSTPETAAEYFLLRQRLVDRESRLDFDHPCRVAASPLEDRVDGIIQKLRQLDAEDVYGQAQLRRGHGGQLHPRFPGDHFLSNSELITHTRLFKVASMMPKGAHLHIHFNACLLPNVLLELAMTMERMFITSDLPLVPDNNYENFHKCEIQFSILSPDKEVPGNIFSHSYRPRQTMLFKEFLARFPPTVTGDRSPFDWLMNKLVFHEAEVHGAPQTAAGAWQKFNARTRMMKGLFNYESAYKRYTRLCLEDFVKDNIQYAEIRPNFMTSNQLCHDDGSGSIDNWGIMRIIIDEVERFQLDMKRQGRFFGGLKVIYCTPRSFRPSDVKTSLLECIEFKKTWPDWIAGFDMVGEEAKGRPIKDFIPELLEFRRLCEESNLDIPFLFHCGETLDLGTDTDGNLLDALLLNSRRIGHGFALSKHPYVMQCMKARNICLEVCPISNEILGLTPRISGHSIYELLANNVHCTINSDNGTLFRSTLSHDLYQVMVGSANMSLYGWKQLILWSLEHSCLDGEALNVVLRAWEGLWQQFLERVVGTYEAEISMKDESG</sequence>
<evidence type="ECO:0000256" key="10">
    <source>
        <dbReference type="SAM" id="MobiDB-lite"/>
    </source>
</evidence>
<dbReference type="GO" id="GO:0046103">
    <property type="term" value="P:inosine biosynthetic process"/>
    <property type="evidence" value="ECO:0007669"/>
    <property type="project" value="TreeGrafter"/>
</dbReference>
<dbReference type="Proteomes" id="UP000028524">
    <property type="component" value="Unassembled WGS sequence"/>
</dbReference>
<dbReference type="FunFam" id="3.20.20.140:FF:000017">
    <property type="entry name" value="Adenosine deaminase 2"/>
    <property type="match status" value="1"/>
</dbReference>
<dbReference type="EMBL" id="KL660073">
    <property type="protein sequence ID" value="KFA67931.1"/>
    <property type="molecule type" value="Genomic_DNA"/>
</dbReference>
<dbReference type="InterPro" id="IPR032466">
    <property type="entry name" value="Metal_Hydrolase"/>
</dbReference>
<evidence type="ECO:0000256" key="3">
    <source>
        <dbReference type="ARBA" id="ARBA00006083"/>
    </source>
</evidence>
<evidence type="ECO:0000256" key="6">
    <source>
        <dbReference type="ARBA" id="ARBA00022723"/>
    </source>
</evidence>
<protein>
    <recommendedName>
        <fullName evidence="4">adenosine deaminase</fullName>
        <ecNumber evidence="4">3.5.4.4</ecNumber>
    </recommendedName>
</protein>
<dbReference type="HOGENOM" id="CLU_022829_1_0_1"/>
<keyword evidence="5" id="KW-0964">Secreted</keyword>
<evidence type="ECO:0000256" key="7">
    <source>
        <dbReference type="ARBA" id="ARBA00022729"/>
    </source>
</evidence>
<dbReference type="SUPFAM" id="SSF51556">
    <property type="entry name" value="Metallo-dependent hydrolases"/>
    <property type="match status" value="1"/>
</dbReference>
<name>A0A084QVE6_STAC4</name>
<evidence type="ECO:0000256" key="5">
    <source>
        <dbReference type="ARBA" id="ARBA00022525"/>
    </source>
</evidence>
<dbReference type="EC" id="3.5.4.4" evidence="4"/>
<reference evidence="12 13" key="1">
    <citation type="journal article" date="2014" name="BMC Genomics">
        <title>Comparative genome sequencing reveals chemotype-specific gene clusters in the toxigenic black mold Stachybotrys.</title>
        <authorList>
            <person name="Semeiks J."/>
            <person name="Borek D."/>
            <person name="Otwinowski Z."/>
            <person name="Grishin N.V."/>
        </authorList>
    </citation>
    <scope>NUCLEOTIDE SEQUENCE [LARGE SCALE GENOMIC DNA]</scope>
    <source>
        <strain evidence="12 13">IBT 40285</strain>
    </source>
</reference>
<proteinExistence type="inferred from homology"/>
<evidence type="ECO:0000256" key="9">
    <source>
        <dbReference type="ARBA" id="ARBA00047764"/>
    </source>
</evidence>
<evidence type="ECO:0000256" key="2">
    <source>
        <dbReference type="ARBA" id="ARBA00004613"/>
    </source>
</evidence>
<organism evidence="12 13">
    <name type="scientific">Stachybotrys chlorohalonatus (strain IBT 40285)</name>
    <dbReference type="NCBI Taxonomy" id="1283841"/>
    <lineage>
        <taxon>Eukaryota</taxon>
        <taxon>Fungi</taxon>
        <taxon>Dikarya</taxon>
        <taxon>Ascomycota</taxon>
        <taxon>Pezizomycotina</taxon>
        <taxon>Sordariomycetes</taxon>
        <taxon>Hypocreomycetidae</taxon>
        <taxon>Hypocreales</taxon>
        <taxon>Stachybotryaceae</taxon>
        <taxon>Stachybotrys</taxon>
    </lineage>
</organism>
<dbReference type="PANTHER" id="PTHR11409">
    <property type="entry name" value="ADENOSINE DEAMINASE"/>
    <property type="match status" value="1"/>
</dbReference>
<comment type="cofactor">
    <cofactor evidence="1">
        <name>Zn(2+)</name>
        <dbReference type="ChEBI" id="CHEBI:29105"/>
    </cofactor>
</comment>
<dbReference type="PANTHER" id="PTHR11409:SF37">
    <property type="entry name" value="ADENOSINE DEAMINASE DOMAIN-CONTAINING PROTEIN"/>
    <property type="match status" value="1"/>
</dbReference>
<evidence type="ECO:0000313" key="13">
    <source>
        <dbReference type="Proteomes" id="UP000028524"/>
    </source>
</evidence>
<comment type="similarity">
    <text evidence="3">Belongs to the metallo-dependent hydrolases superfamily. Adenosine and AMP deaminases family. ADGF subfamily.</text>
</comment>
<evidence type="ECO:0000256" key="4">
    <source>
        <dbReference type="ARBA" id="ARBA00012784"/>
    </source>
</evidence>
<evidence type="ECO:0000256" key="8">
    <source>
        <dbReference type="ARBA" id="ARBA00022801"/>
    </source>
</evidence>
<dbReference type="GO" id="GO:0005576">
    <property type="term" value="C:extracellular region"/>
    <property type="evidence" value="ECO:0007669"/>
    <property type="project" value="UniProtKB-SubCell"/>
</dbReference>
<dbReference type="Pfam" id="PF00962">
    <property type="entry name" value="A_deaminase"/>
    <property type="match status" value="1"/>
</dbReference>
<evidence type="ECO:0000256" key="1">
    <source>
        <dbReference type="ARBA" id="ARBA00001947"/>
    </source>
</evidence>
<evidence type="ECO:0000313" key="12">
    <source>
        <dbReference type="EMBL" id="KFA67931.1"/>
    </source>
</evidence>
<dbReference type="GO" id="GO:0004000">
    <property type="term" value="F:adenosine deaminase activity"/>
    <property type="evidence" value="ECO:0007669"/>
    <property type="project" value="TreeGrafter"/>
</dbReference>
<dbReference type="OrthoDB" id="7202371at2759"/>
<dbReference type="InParanoid" id="A0A084QVE6"/>
<dbReference type="GO" id="GO:0046872">
    <property type="term" value="F:metal ion binding"/>
    <property type="evidence" value="ECO:0007669"/>
    <property type="project" value="UniProtKB-KW"/>
</dbReference>
<keyword evidence="8" id="KW-0378">Hydrolase</keyword>
<keyword evidence="7" id="KW-0732">Signal</keyword>
<comment type="catalytic activity">
    <reaction evidence="9">
        <text>adenosine + H2O + H(+) = inosine + NH4(+)</text>
        <dbReference type="Rhea" id="RHEA:24408"/>
        <dbReference type="ChEBI" id="CHEBI:15377"/>
        <dbReference type="ChEBI" id="CHEBI:15378"/>
        <dbReference type="ChEBI" id="CHEBI:16335"/>
        <dbReference type="ChEBI" id="CHEBI:17596"/>
        <dbReference type="ChEBI" id="CHEBI:28938"/>
        <dbReference type="EC" id="3.5.4.4"/>
    </reaction>
</comment>
<dbReference type="AlphaFoldDB" id="A0A084QVE6"/>
<dbReference type="InterPro" id="IPR006330">
    <property type="entry name" value="Ado/ade_deaminase"/>
</dbReference>
<dbReference type="InterPro" id="IPR001365">
    <property type="entry name" value="A_deaminase_dom"/>
</dbReference>
<dbReference type="Gene3D" id="3.20.20.140">
    <property type="entry name" value="Metal-dependent hydrolases"/>
    <property type="match status" value="1"/>
</dbReference>
<keyword evidence="13" id="KW-1185">Reference proteome</keyword>
<evidence type="ECO:0000259" key="11">
    <source>
        <dbReference type="Pfam" id="PF00962"/>
    </source>
</evidence>
<dbReference type="STRING" id="1283841.A0A084QVE6"/>
<feature type="domain" description="Adenosine deaminase" evidence="11">
    <location>
        <begin position="290"/>
        <end position="589"/>
    </location>
</feature>
<feature type="region of interest" description="Disordered" evidence="10">
    <location>
        <begin position="1"/>
        <end position="35"/>
    </location>
</feature>